<protein>
    <recommendedName>
        <fullName evidence="3">Glycosyltransferase family 31 protein</fullName>
    </recommendedName>
</protein>
<keyword evidence="2" id="KW-1185">Reference proteome</keyword>
<dbReference type="Proteomes" id="UP000326198">
    <property type="component" value="Unassembled WGS sequence"/>
</dbReference>
<dbReference type="Pfam" id="PF04646">
    <property type="entry name" value="DUF604"/>
    <property type="match status" value="1"/>
</dbReference>
<dbReference type="AlphaFoldDB" id="A0A5N7BIJ6"/>
<evidence type="ECO:0008006" key="3">
    <source>
        <dbReference type="Google" id="ProtNLM"/>
    </source>
</evidence>
<dbReference type="OrthoDB" id="414175at2759"/>
<sequence length="417" mass="46747">MLSIDYDVLDALHLDDTVEFARLDIAVAQSAQAQPESMKHLNVPLPAFSSLPIKPKGGKAASVFRNDPVTVQVPPILAEVDASHIVIGMATSVSRLSDSLDSIVHWASHTSVRLFALVDPDENAQQLQNKFTALGIDILLSESTLDANVRYFSLIQFLYRRQDKHTQWVGIVDDDTFFVSMENLVHSLSQYDATKPLYVGGLTEHLEQMWNWSFMGYGGAGIFLSTPLLSQLQEFYEKCNEGDNSGDRKIAKCVYQHTTTKLTIQPDLYQMDLHNDISGVLESGRSQPLSIHHWKSWNNVNVAAMGTVASVAGDASLLQRWRFTDDWILVNGYSLIKYSSSFRQDDVAIEHTWTDSGTTKDEHYEHTIGPLQPADKDKTSFRLDLAVQKGPTVHQYYVRRDGSGLGVQVFMVVWRPV</sequence>
<dbReference type="EMBL" id="ML736169">
    <property type="protein sequence ID" value="KAE8381584.1"/>
    <property type="molecule type" value="Genomic_DNA"/>
</dbReference>
<evidence type="ECO:0000313" key="2">
    <source>
        <dbReference type="Proteomes" id="UP000326198"/>
    </source>
</evidence>
<gene>
    <name evidence="1" type="ORF">BDV26DRAFT_301219</name>
</gene>
<name>A0A5N7BIJ6_9EURO</name>
<proteinExistence type="predicted"/>
<evidence type="ECO:0000313" key="1">
    <source>
        <dbReference type="EMBL" id="KAE8381584.1"/>
    </source>
</evidence>
<dbReference type="PANTHER" id="PTHR10811">
    <property type="entry name" value="FRINGE-RELATED"/>
    <property type="match status" value="1"/>
</dbReference>
<dbReference type="Gene3D" id="3.90.550.50">
    <property type="match status" value="1"/>
</dbReference>
<dbReference type="InterPro" id="IPR006740">
    <property type="entry name" value="DUF604"/>
</dbReference>
<accession>A0A5N7BIJ6</accession>
<reference evidence="1 2" key="1">
    <citation type="submission" date="2019-04" db="EMBL/GenBank/DDBJ databases">
        <title>Friends and foes A comparative genomics studyof 23 Aspergillus species from section Flavi.</title>
        <authorList>
            <consortium name="DOE Joint Genome Institute"/>
            <person name="Kjaerbolling I."/>
            <person name="Vesth T."/>
            <person name="Frisvad J.C."/>
            <person name="Nybo J.L."/>
            <person name="Theobald S."/>
            <person name="Kildgaard S."/>
            <person name="Isbrandt T."/>
            <person name="Kuo A."/>
            <person name="Sato A."/>
            <person name="Lyhne E.K."/>
            <person name="Kogle M.E."/>
            <person name="Wiebenga A."/>
            <person name="Kun R.S."/>
            <person name="Lubbers R.J."/>
            <person name="Makela M.R."/>
            <person name="Barry K."/>
            <person name="Chovatia M."/>
            <person name="Clum A."/>
            <person name="Daum C."/>
            <person name="Haridas S."/>
            <person name="He G."/>
            <person name="LaButti K."/>
            <person name="Lipzen A."/>
            <person name="Mondo S."/>
            <person name="Riley R."/>
            <person name="Salamov A."/>
            <person name="Simmons B.A."/>
            <person name="Magnuson J.K."/>
            <person name="Henrissat B."/>
            <person name="Mortensen U.H."/>
            <person name="Larsen T.O."/>
            <person name="Devries R.P."/>
            <person name="Grigoriev I.V."/>
            <person name="Machida M."/>
            <person name="Baker S.E."/>
            <person name="Andersen M.R."/>
        </authorList>
    </citation>
    <scope>NUCLEOTIDE SEQUENCE [LARGE SCALE GENOMIC DNA]</scope>
    <source>
        <strain evidence="1 2">IBT 29228</strain>
    </source>
</reference>
<organism evidence="1 2">
    <name type="scientific">Aspergillus bertholletiae</name>
    <dbReference type="NCBI Taxonomy" id="1226010"/>
    <lineage>
        <taxon>Eukaryota</taxon>
        <taxon>Fungi</taxon>
        <taxon>Dikarya</taxon>
        <taxon>Ascomycota</taxon>
        <taxon>Pezizomycotina</taxon>
        <taxon>Eurotiomycetes</taxon>
        <taxon>Eurotiomycetidae</taxon>
        <taxon>Eurotiales</taxon>
        <taxon>Aspergillaceae</taxon>
        <taxon>Aspergillus</taxon>
        <taxon>Aspergillus subgen. Circumdati</taxon>
    </lineage>
</organism>